<reference evidence="3" key="2">
    <citation type="submission" date="2020-09" db="EMBL/GenBank/DDBJ databases">
        <authorList>
            <person name="Sun Q."/>
            <person name="Ohkuma M."/>
        </authorList>
    </citation>
    <scope>NUCLEOTIDE SEQUENCE</scope>
    <source>
        <strain evidence="3">JCM 17820</strain>
    </source>
</reference>
<proteinExistence type="predicted"/>
<dbReference type="EMBL" id="BMOU01000004">
    <property type="protein sequence ID" value="GGN96339.1"/>
    <property type="molecule type" value="Genomic_DNA"/>
</dbReference>
<protein>
    <recommendedName>
        <fullName evidence="5">PGF-CTERM protein</fullName>
    </recommendedName>
</protein>
<keyword evidence="2" id="KW-1133">Transmembrane helix</keyword>
<evidence type="ECO:0000256" key="1">
    <source>
        <dbReference type="ARBA" id="ARBA00022729"/>
    </source>
</evidence>
<keyword evidence="2" id="KW-0472">Membrane</keyword>
<name>A0A830GQF0_9EURY</name>
<sequence>MRKPHPAIAVVVVLALSGCVTATVDASVDADGTVSAYEVELTMSGTVFDALQRTAENEGYDSVEAYLTDGVNESRMENVTYEQTLDGDNVSVRLQFTDWTPGPESDVNTTVQNGTLTYEDRTFVTVQENDDVALGDGVAVRYELTMPGDIYESNADVVENRTAVWEYEANEPVEEPIRAQSNAPSSAFGPGFGVTAAVLALLSMAVFARRS</sequence>
<dbReference type="GO" id="GO:0030115">
    <property type="term" value="C:S-layer"/>
    <property type="evidence" value="ECO:0007669"/>
    <property type="project" value="UniProtKB-SubCell"/>
</dbReference>
<dbReference type="RefSeq" id="WP_188998065.1">
    <property type="nucleotide sequence ID" value="NZ_BMOU01000004.1"/>
</dbReference>
<organism evidence="3 4">
    <name type="scientific">Haloarcula pellucida</name>
    <dbReference type="NCBI Taxonomy" id="1427151"/>
    <lineage>
        <taxon>Archaea</taxon>
        <taxon>Methanobacteriati</taxon>
        <taxon>Methanobacteriota</taxon>
        <taxon>Stenosarchaea group</taxon>
        <taxon>Halobacteria</taxon>
        <taxon>Halobacteriales</taxon>
        <taxon>Haloarculaceae</taxon>
        <taxon>Haloarcula</taxon>
    </lineage>
</organism>
<keyword evidence="1" id="KW-0732">Signal</keyword>
<dbReference type="Proteomes" id="UP000605784">
    <property type="component" value="Unassembled WGS sequence"/>
</dbReference>
<gene>
    <name evidence="3" type="ORF">GCM10009030_24580</name>
</gene>
<reference evidence="3" key="1">
    <citation type="journal article" date="2014" name="Int. J. Syst. Evol. Microbiol.">
        <title>Complete genome sequence of Corynebacterium casei LMG S-19264T (=DSM 44701T), isolated from a smear-ripened cheese.</title>
        <authorList>
            <consortium name="US DOE Joint Genome Institute (JGI-PGF)"/>
            <person name="Walter F."/>
            <person name="Albersmeier A."/>
            <person name="Kalinowski J."/>
            <person name="Ruckert C."/>
        </authorList>
    </citation>
    <scope>NUCLEOTIDE SEQUENCE</scope>
    <source>
        <strain evidence="3">JCM 17820</strain>
    </source>
</reference>
<dbReference type="GO" id="GO:0005886">
    <property type="term" value="C:plasma membrane"/>
    <property type="evidence" value="ECO:0007669"/>
    <property type="project" value="UniProtKB-SubCell"/>
</dbReference>
<feature type="transmembrane region" description="Helical" evidence="2">
    <location>
        <begin position="187"/>
        <end position="208"/>
    </location>
</feature>
<evidence type="ECO:0008006" key="5">
    <source>
        <dbReference type="Google" id="ProtNLM"/>
    </source>
</evidence>
<comment type="caution">
    <text evidence="3">The sequence shown here is derived from an EMBL/GenBank/DDBJ whole genome shotgun (WGS) entry which is preliminary data.</text>
</comment>
<dbReference type="AlphaFoldDB" id="A0A830GQF0"/>
<dbReference type="InterPro" id="IPR026371">
    <property type="entry name" value="PGF_CTERM"/>
</dbReference>
<dbReference type="PROSITE" id="PS51257">
    <property type="entry name" value="PROKAR_LIPOPROTEIN"/>
    <property type="match status" value="1"/>
</dbReference>
<dbReference type="NCBIfam" id="TIGR04126">
    <property type="entry name" value="PGF_CTERM"/>
    <property type="match status" value="1"/>
</dbReference>
<accession>A0A830GQF0</accession>
<evidence type="ECO:0000256" key="2">
    <source>
        <dbReference type="SAM" id="Phobius"/>
    </source>
</evidence>
<evidence type="ECO:0000313" key="4">
    <source>
        <dbReference type="Proteomes" id="UP000605784"/>
    </source>
</evidence>
<keyword evidence="4" id="KW-1185">Reference proteome</keyword>
<keyword evidence="2" id="KW-0812">Transmembrane</keyword>
<evidence type="ECO:0000313" key="3">
    <source>
        <dbReference type="EMBL" id="GGN96339.1"/>
    </source>
</evidence>